<name>A0ABR1P5A2_DIAER</name>
<organism evidence="2 3">
    <name type="scientific">Diaporthe eres</name>
    <name type="common">Phomopsis oblonga</name>
    <dbReference type="NCBI Taxonomy" id="83184"/>
    <lineage>
        <taxon>Eukaryota</taxon>
        <taxon>Fungi</taxon>
        <taxon>Dikarya</taxon>
        <taxon>Ascomycota</taxon>
        <taxon>Pezizomycotina</taxon>
        <taxon>Sordariomycetes</taxon>
        <taxon>Sordariomycetidae</taxon>
        <taxon>Diaporthales</taxon>
        <taxon>Diaporthaceae</taxon>
        <taxon>Diaporthe</taxon>
        <taxon>Diaporthe eres species complex</taxon>
    </lineage>
</organism>
<accession>A0ABR1P5A2</accession>
<dbReference type="Proteomes" id="UP001430848">
    <property type="component" value="Unassembled WGS sequence"/>
</dbReference>
<protein>
    <recommendedName>
        <fullName evidence="1">2EXR domain-containing protein</fullName>
    </recommendedName>
</protein>
<gene>
    <name evidence="2" type="ORF">SLS63_007585</name>
</gene>
<reference evidence="2 3" key="1">
    <citation type="submission" date="2024-02" db="EMBL/GenBank/DDBJ databases">
        <title>De novo assembly and annotation of 12 fungi associated with fruit tree decline syndrome in Ontario, Canada.</title>
        <authorList>
            <person name="Sulman M."/>
            <person name="Ellouze W."/>
            <person name="Ilyukhin E."/>
        </authorList>
    </citation>
    <scope>NUCLEOTIDE SEQUENCE [LARGE SCALE GENOMIC DNA]</scope>
    <source>
        <strain evidence="2 3">M169</strain>
    </source>
</reference>
<evidence type="ECO:0000259" key="1">
    <source>
        <dbReference type="Pfam" id="PF20150"/>
    </source>
</evidence>
<feature type="domain" description="2EXR" evidence="1">
    <location>
        <begin position="4"/>
        <end position="103"/>
    </location>
</feature>
<proteinExistence type="predicted"/>
<evidence type="ECO:0000313" key="2">
    <source>
        <dbReference type="EMBL" id="KAK7726616.1"/>
    </source>
</evidence>
<sequence>MNSFTLFGDFPVEIQDQIWQAAAVSAHSGPRVLHLGLFGVDIDDNDNNILLLVPEASTVNETRHIRALSKACHQSRRWARAYLPDTLYLQPGELWFRDGEDIISFIGAADGLKGPFGFPRLNVSRWVPMVSIWRIRFQPEYSCFPAQDLSVRRLGVDMNDHIRRGLATIQQQRLDDLPDDSLLHLVLRHAIMAFYALKLLYPNADIYAVWEEKDVPGFCSNAEAVPILQHLWSSYVDSINVSLSSAQIMQQFRAQAPERLRHLARIFLELEVGSAVFSGNEDSEDTRIVDIQRPTPL</sequence>
<keyword evidence="3" id="KW-1185">Reference proteome</keyword>
<dbReference type="EMBL" id="JAKNSF020000042">
    <property type="protein sequence ID" value="KAK7726616.1"/>
    <property type="molecule type" value="Genomic_DNA"/>
</dbReference>
<dbReference type="Pfam" id="PF20150">
    <property type="entry name" value="2EXR"/>
    <property type="match status" value="1"/>
</dbReference>
<evidence type="ECO:0000313" key="3">
    <source>
        <dbReference type="Proteomes" id="UP001430848"/>
    </source>
</evidence>
<comment type="caution">
    <text evidence="2">The sequence shown here is derived from an EMBL/GenBank/DDBJ whole genome shotgun (WGS) entry which is preliminary data.</text>
</comment>
<dbReference type="InterPro" id="IPR045518">
    <property type="entry name" value="2EXR"/>
</dbReference>